<dbReference type="EMBL" id="SMBJ01000013">
    <property type="protein sequence ID" value="TCU19607.1"/>
    <property type="molecule type" value="Genomic_DNA"/>
</dbReference>
<sequence length="179" mass="20241">MKTRVSWNWSLFGRQGRLRPVKCAAGIRRSSASGRCPGQCHLMCIPATKGRRSIIDRLRFQTTNQMNGEVSDCRRKGDSYKGLITHHFLASANFTKQRVDKRCVALCIFSGRVRKILATSRNGWRLSKVEGEERPAVLSRHLYQLWACRLRASSSMARRSLPAIQGASLMPSLSAHLQR</sequence>
<dbReference type="Proteomes" id="UP000295547">
    <property type="component" value="Unassembled WGS sequence"/>
</dbReference>
<keyword evidence="2" id="KW-1185">Reference proteome</keyword>
<comment type="caution">
    <text evidence="1">The sequence shown here is derived from an EMBL/GenBank/DDBJ whole genome shotgun (WGS) entry which is preliminary data.</text>
</comment>
<proteinExistence type="predicted"/>
<dbReference type="AlphaFoldDB" id="A0A4R3QFL9"/>
<accession>A0A4R3QFL9</accession>
<evidence type="ECO:0000313" key="1">
    <source>
        <dbReference type="EMBL" id="TCU19607.1"/>
    </source>
</evidence>
<gene>
    <name evidence="1" type="ORF">EV130_11329</name>
</gene>
<reference evidence="1 2" key="1">
    <citation type="submission" date="2019-03" db="EMBL/GenBank/DDBJ databases">
        <title>Genomic Encyclopedia of Type Strains, Phase IV (KMG-V): Genome sequencing to study the core and pangenomes of soil and plant-associated prokaryotes.</title>
        <authorList>
            <person name="Whitman W."/>
        </authorList>
    </citation>
    <scope>NUCLEOTIDE SEQUENCE [LARGE SCALE GENOMIC DNA]</scope>
    <source>
        <strain evidence="1 2">Gr42</strain>
    </source>
</reference>
<protein>
    <submittedName>
        <fullName evidence="1">Uncharacterized protein</fullName>
    </submittedName>
</protein>
<organism evidence="1 2">
    <name type="scientific">Rhizobium azibense</name>
    <dbReference type="NCBI Taxonomy" id="1136135"/>
    <lineage>
        <taxon>Bacteria</taxon>
        <taxon>Pseudomonadati</taxon>
        <taxon>Pseudomonadota</taxon>
        <taxon>Alphaproteobacteria</taxon>
        <taxon>Hyphomicrobiales</taxon>
        <taxon>Rhizobiaceae</taxon>
        <taxon>Rhizobium/Agrobacterium group</taxon>
        <taxon>Rhizobium</taxon>
    </lineage>
</organism>
<name>A0A4R3QFL9_9HYPH</name>
<evidence type="ECO:0000313" key="2">
    <source>
        <dbReference type="Proteomes" id="UP000295547"/>
    </source>
</evidence>